<name>A0A2P4X8A4_9STRA</name>
<organism evidence="1 2">
    <name type="scientific">Phytophthora palmivora</name>
    <dbReference type="NCBI Taxonomy" id="4796"/>
    <lineage>
        <taxon>Eukaryota</taxon>
        <taxon>Sar</taxon>
        <taxon>Stramenopiles</taxon>
        <taxon>Oomycota</taxon>
        <taxon>Peronosporomycetes</taxon>
        <taxon>Peronosporales</taxon>
        <taxon>Peronosporaceae</taxon>
        <taxon>Phytophthora</taxon>
    </lineage>
</organism>
<dbReference type="SUPFAM" id="SSF81296">
    <property type="entry name" value="E set domains"/>
    <property type="match status" value="1"/>
</dbReference>
<keyword evidence="2" id="KW-1185">Reference proteome</keyword>
<dbReference type="PANTHER" id="PTHR11188:SF17">
    <property type="entry name" value="FI21816P1"/>
    <property type="match status" value="1"/>
</dbReference>
<dbReference type="GO" id="GO:0015031">
    <property type="term" value="P:protein transport"/>
    <property type="evidence" value="ECO:0007669"/>
    <property type="project" value="TreeGrafter"/>
</dbReference>
<dbReference type="AlphaFoldDB" id="A0A2P4X8A4"/>
<dbReference type="EMBL" id="NCKW01015798">
    <property type="protein sequence ID" value="POM61775.1"/>
    <property type="molecule type" value="Genomic_DNA"/>
</dbReference>
<gene>
    <name evidence="1" type="ORF">PHPALM_29163</name>
</gene>
<comment type="caution">
    <text evidence="1">The sequence shown here is derived from an EMBL/GenBank/DDBJ whole genome shotgun (WGS) entry which is preliminary data.</text>
</comment>
<evidence type="ECO:0000313" key="1">
    <source>
        <dbReference type="EMBL" id="POM61775.1"/>
    </source>
</evidence>
<dbReference type="Gene3D" id="2.60.40.640">
    <property type="match status" value="2"/>
</dbReference>
<sequence length="316" mass="35126">MTYAHTILRNARSGNVKWTLRVALDRESYHAGDILQANVFLCVVEPVHCNGIEGYISGQEKVTWSEKATHRASGEDVYSQQNEFLNDKMIVAKPRMYGPGEYVFPVVYQLHSILPASSQLKRHPVGAMNSVHAQLSYVFHVGLNANQGVILEVEQEIVIQETELASRFLTGFGTAIPMIPVQSVVPLGGRLMATLDKPSYRPGEILRVQCRMDNDISFGGRDSITVFFRLFEDVSITVASSKRCESSRLLCEQSFQVEIDAPTIELQLELASVPNGTPVERSYCSSFVGRRHRLAVESFFPSNNDGVTAEMAVVIL</sequence>
<dbReference type="InterPro" id="IPR050357">
    <property type="entry name" value="Arrestin_domain-protein"/>
</dbReference>
<dbReference type="InterPro" id="IPR014752">
    <property type="entry name" value="Arrestin-like_C"/>
</dbReference>
<protein>
    <recommendedName>
        <fullName evidence="3">Arrestin-like N-terminal domain-containing protein</fullName>
    </recommendedName>
</protein>
<reference evidence="1 2" key="1">
    <citation type="journal article" date="2017" name="Genome Biol. Evol.">
        <title>Phytophthora megakarya and P. palmivora, closely related causal agents of cacao black pod rot, underwent increases in genome sizes and gene numbers by different mechanisms.</title>
        <authorList>
            <person name="Ali S.S."/>
            <person name="Shao J."/>
            <person name="Lary D.J."/>
            <person name="Kronmiller B."/>
            <person name="Shen D."/>
            <person name="Strem M.D."/>
            <person name="Amoako-Attah I."/>
            <person name="Akrofi A.Y."/>
            <person name="Begoude B.A."/>
            <person name="Ten Hoopen G.M."/>
            <person name="Coulibaly K."/>
            <person name="Kebe B.I."/>
            <person name="Melnick R.L."/>
            <person name="Guiltinan M.J."/>
            <person name="Tyler B.M."/>
            <person name="Meinhardt L.W."/>
            <person name="Bailey B.A."/>
        </authorList>
    </citation>
    <scope>NUCLEOTIDE SEQUENCE [LARGE SCALE GENOMIC DNA]</scope>
    <source>
        <strain evidence="2">sbr112.9</strain>
    </source>
</reference>
<proteinExistence type="predicted"/>
<accession>A0A2P4X8A4</accession>
<dbReference type="Proteomes" id="UP000237271">
    <property type="component" value="Unassembled WGS sequence"/>
</dbReference>
<evidence type="ECO:0000313" key="2">
    <source>
        <dbReference type="Proteomes" id="UP000237271"/>
    </source>
</evidence>
<dbReference type="GO" id="GO:0005737">
    <property type="term" value="C:cytoplasm"/>
    <property type="evidence" value="ECO:0007669"/>
    <property type="project" value="TreeGrafter"/>
</dbReference>
<evidence type="ECO:0008006" key="3">
    <source>
        <dbReference type="Google" id="ProtNLM"/>
    </source>
</evidence>
<dbReference type="PANTHER" id="PTHR11188">
    <property type="entry name" value="ARRESTIN DOMAIN CONTAINING PROTEIN"/>
    <property type="match status" value="1"/>
</dbReference>
<dbReference type="InterPro" id="IPR014756">
    <property type="entry name" value="Ig_E-set"/>
</dbReference>
<dbReference type="OrthoDB" id="96556at2759"/>